<evidence type="ECO:0000313" key="5">
    <source>
        <dbReference type="EMBL" id="KFJ01233.1"/>
    </source>
</evidence>
<proteinExistence type="predicted"/>
<dbReference type="InterPro" id="IPR000086">
    <property type="entry name" value="NUDIX_hydrolase_dom"/>
</dbReference>
<evidence type="ECO:0000256" key="2">
    <source>
        <dbReference type="ARBA" id="ARBA00022801"/>
    </source>
</evidence>
<dbReference type="Pfam" id="PF12535">
    <property type="entry name" value="Nudix_N"/>
    <property type="match status" value="1"/>
</dbReference>
<dbReference type="Proteomes" id="UP000029004">
    <property type="component" value="Unassembled WGS sequence"/>
</dbReference>
<evidence type="ECO:0000313" key="6">
    <source>
        <dbReference type="Proteomes" id="UP000029004"/>
    </source>
</evidence>
<feature type="region of interest" description="Disordered" evidence="3">
    <location>
        <begin position="1"/>
        <end position="28"/>
    </location>
</feature>
<dbReference type="EMBL" id="JGZP01000003">
    <property type="protein sequence ID" value="KFJ01233.1"/>
    <property type="molecule type" value="Genomic_DNA"/>
</dbReference>
<dbReference type="SUPFAM" id="SSF55811">
    <property type="entry name" value="Nudix"/>
    <property type="match status" value="1"/>
</dbReference>
<dbReference type="PROSITE" id="PS51462">
    <property type="entry name" value="NUDIX"/>
    <property type="match status" value="1"/>
</dbReference>
<dbReference type="PANTHER" id="PTHR43046:SF16">
    <property type="entry name" value="ADP-RIBOSE PYROPHOSPHATASE YJHB-RELATED"/>
    <property type="match status" value="1"/>
</dbReference>
<evidence type="ECO:0000256" key="1">
    <source>
        <dbReference type="ARBA" id="ARBA00001946"/>
    </source>
</evidence>
<comment type="cofactor">
    <cofactor evidence="1">
        <name>Mg(2+)</name>
        <dbReference type="ChEBI" id="CHEBI:18420"/>
    </cofactor>
</comment>
<feature type="domain" description="Nudix hydrolase" evidence="4">
    <location>
        <begin position="94"/>
        <end position="220"/>
    </location>
</feature>
<dbReference type="InterPro" id="IPR059176">
    <property type="entry name" value="UDP-X_N"/>
</dbReference>
<dbReference type="GO" id="GO:0016787">
    <property type="term" value="F:hydrolase activity"/>
    <property type="evidence" value="ECO:0007669"/>
    <property type="project" value="UniProtKB-KW"/>
</dbReference>
<name>A0A087E0D2_9BIFI</name>
<dbReference type="CDD" id="cd18889">
    <property type="entry name" value="NUDIX_ADPRase"/>
    <property type="match status" value="1"/>
</dbReference>
<evidence type="ECO:0000256" key="3">
    <source>
        <dbReference type="SAM" id="MobiDB-lite"/>
    </source>
</evidence>
<protein>
    <submittedName>
        <fullName evidence="5">ADP-ribose pyrophosphatase</fullName>
    </submittedName>
</protein>
<dbReference type="AlphaFoldDB" id="A0A087E0D2"/>
<keyword evidence="6" id="KW-1185">Reference proteome</keyword>
<keyword evidence="2" id="KW-0378">Hydrolase</keyword>
<dbReference type="Gene3D" id="3.90.79.10">
    <property type="entry name" value="Nucleoside Triphosphate Pyrophosphohydrolase"/>
    <property type="match status" value="1"/>
</dbReference>
<dbReference type="InterPro" id="IPR015797">
    <property type="entry name" value="NUDIX_hydrolase-like_dom_sf"/>
</dbReference>
<dbReference type="STRING" id="762211.BSTEL_0957"/>
<dbReference type="Pfam" id="PF00293">
    <property type="entry name" value="NUDIX"/>
    <property type="match status" value="1"/>
</dbReference>
<gene>
    <name evidence="5" type="ORF">BSTEL_0957</name>
</gene>
<sequence>MVIGKPETNGGDIMSGPSPASASSASASASPDHRLLDWSKELQALAQAGLMYGESPFDLERYERIRAIAVDMLAMQTDMPAAHIRGLINAGYPTPKLDTRAVIFNEDGCILLTHENDGGWSLPGGWVDVDQSVRSNTIKEVKEETGLDVTADRLIAVQDCANHNGLSFPYGVIKFFAQCTCVGGRFVPNIETTETGYFAEDRLPQLSTTRNTVEQIAMCFTAHRDPDWTTLFE</sequence>
<comment type="caution">
    <text evidence="5">The sequence shown here is derived from an EMBL/GenBank/DDBJ whole genome shotgun (WGS) entry which is preliminary data.</text>
</comment>
<dbReference type="eggNOG" id="COG1051">
    <property type="taxonomic scope" value="Bacteria"/>
</dbReference>
<organism evidence="5 6">
    <name type="scientific">Bifidobacterium stellenboschense</name>
    <dbReference type="NCBI Taxonomy" id="762211"/>
    <lineage>
        <taxon>Bacteria</taxon>
        <taxon>Bacillati</taxon>
        <taxon>Actinomycetota</taxon>
        <taxon>Actinomycetes</taxon>
        <taxon>Bifidobacteriales</taxon>
        <taxon>Bifidobacteriaceae</taxon>
        <taxon>Bifidobacterium</taxon>
    </lineage>
</organism>
<reference evidence="5 6" key="1">
    <citation type="submission" date="2014-03" db="EMBL/GenBank/DDBJ databases">
        <title>Genomics of Bifidobacteria.</title>
        <authorList>
            <person name="Ventura M."/>
            <person name="Milani C."/>
            <person name="Lugli G.A."/>
        </authorList>
    </citation>
    <scope>NUCLEOTIDE SEQUENCE [LARGE SCALE GENOMIC DNA]</scope>
    <source>
        <strain evidence="5 6">DSM 23968</strain>
    </source>
</reference>
<dbReference type="Gene3D" id="6.10.250.1120">
    <property type="match status" value="1"/>
</dbReference>
<dbReference type="PANTHER" id="PTHR43046">
    <property type="entry name" value="GDP-MANNOSE MANNOSYL HYDROLASE"/>
    <property type="match status" value="1"/>
</dbReference>
<feature type="compositionally biased region" description="Low complexity" evidence="3">
    <location>
        <begin position="17"/>
        <end position="28"/>
    </location>
</feature>
<evidence type="ECO:0000259" key="4">
    <source>
        <dbReference type="PROSITE" id="PS51462"/>
    </source>
</evidence>
<accession>A0A087E0D2</accession>